<dbReference type="EC" id="3.1.3.89" evidence="2"/>
<dbReference type="EMBL" id="JACRSQ010000018">
    <property type="protein sequence ID" value="MBC8544251.1"/>
    <property type="molecule type" value="Genomic_DNA"/>
</dbReference>
<dbReference type="Pfam" id="PF12917">
    <property type="entry name" value="YfbR-like"/>
    <property type="match status" value="1"/>
</dbReference>
<evidence type="ECO:0000313" key="2">
    <source>
        <dbReference type="EMBL" id="MBC8544251.1"/>
    </source>
</evidence>
<name>A0A926I2N1_9FIRM</name>
<dbReference type="SUPFAM" id="SSF109604">
    <property type="entry name" value="HD-domain/PDEase-like"/>
    <property type="match status" value="1"/>
</dbReference>
<dbReference type="Gene3D" id="1.10.3210.10">
    <property type="entry name" value="Hypothetical protein af1432"/>
    <property type="match status" value="1"/>
</dbReference>
<organism evidence="2 3">
    <name type="scientific">Bianquea renquensis</name>
    <dbReference type="NCBI Taxonomy" id="2763661"/>
    <lineage>
        <taxon>Bacteria</taxon>
        <taxon>Bacillati</taxon>
        <taxon>Bacillota</taxon>
        <taxon>Clostridia</taxon>
        <taxon>Eubacteriales</taxon>
        <taxon>Bianqueaceae</taxon>
        <taxon>Bianquea</taxon>
    </lineage>
</organism>
<dbReference type="GO" id="GO:0005737">
    <property type="term" value="C:cytoplasm"/>
    <property type="evidence" value="ECO:0007669"/>
    <property type="project" value="TreeGrafter"/>
</dbReference>
<dbReference type="GO" id="GO:0002953">
    <property type="term" value="F:5'-deoxynucleotidase activity"/>
    <property type="evidence" value="ECO:0007669"/>
    <property type="project" value="UniProtKB-EC"/>
</dbReference>
<protein>
    <submittedName>
        <fullName evidence="2">5'-deoxynucleotidase</fullName>
        <ecNumber evidence="2">3.1.3.89</ecNumber>
    </submittedName>
</protein>
<dbReference type="RefSeq" id="WP_177714598.1">
    <property type="nucleotide sequence ID" value="NZ_JACRSQ010000018.1"/>
</dbReference>
<dbReference type="InterPro" id="IPR039356">
    <property type="entry name" value="YfbR/HDDC2"/>
</dbReference>
<evidence type="ECO:0000256" key="1">
    <source>
        <dbReference type="ARBA" id="ARBA00022801"/>
    </source>
</evidence>
<dbReference type="PANTHER" id="PTHR11845:SF13">
    <property type="entry name" value="5'-DEOXYNUCLEOTIDASE HDDC2"/>
    <property type="match status" value="1"/>
</dbReference>
<sequence>MHHFFAYLSRMKYIKRWGLMRNSQEENIQEHSLQVAMIAHSLALIENRLFGGALDPDHICVLAVYHETSEVITGDLATPIKYFNPKISQAYKEIEGIANEKMLSMLPEELRQDYTPLLNPPDKASYDLVKAADRISAYCKCLEEMKAGNREFERAMNSIRESIDQFQRPCVQYFMDHFIDSFSLTLDELN</sequence>
<evidence type="ECO:0000313" key="3">
    <source>
        <dbReference type="Proteomes" id="UP000657006"/>
    </source>
</evidence>
<accession>A0A926I2N1</accession>
<gene>
    <name evidence="2" type="primary">yfbR</name>
    <name evidence="2" type="ORF">H8730_11950</name>
</gene>
<keyword evidence="3" id="KW-1185">Reference proteome</keyword>
<dbReference type="AlphaFoldDB" id="A0A926I2N1"/>
<dbReference type="Proteomes" id="UP000657006">
    <property type="component" value="Unassembled WGS sequence"/>
</dbReference>
<dbReference type="NCBIfam" id="NF003009">
    <property type="entry name" value="PRK03826.1"/>
    <property type="match status" value="1"/>
</dbReference>
<proteinExistence type="predicted"/>
<reference evidence="2" key="1">
    <citation type="submission" date="2020-08" db="EMBL/GenBank/DDBJ databases">
        <title>Genome public.</title>
        <authorList>
            <person name="Liu C."/>
            <person name="Sun Q."/>
        </authorList>
    </citation>
    <scope>NUCLEOTIDE SEQUENCE</scope>
    <source>
        <strain evidence="2">NSJ-32</strain>
    </source>
</reference>
<dbReference type="PANTHER" id="PTHR11845">
    <property type="entry name" value="5'-DEOXYNUCLEOTIDASE HDDC2"/>
    <property type="match status" value="1"/>
</dbReference>
<comment type="caution">
    <text evidence="2">The sequence shown here is derived from an EMBL/GenBank/DDBJ whole genome shotgun (WGS) entry which is preliminary data.</text>
</comment>
<keyword evidence="1 2" id="KW-0378">Hydrolase</keyword>